<evidence type="ECO:0000256" key="5">
    <source>
        <dbReference type="SAM" id="Phobius"/>
    </source>
</evidence>
<feature type="transmembrane region" description="Helical" evidence="5">
    <location>
        <begin position="422"/>
        <end position="440"/>
    </location>
</feature>
<dbReference type="SUPFAM" id="SSF103473">
    <property type="entry name" value="MFS general substrate transporter"/>
    <property type="match status" value="1"/>
</dbReference>
<evidence type="ECO:0000313" key="6">
    <source>
        <dbReference type="EMBL" id="BCT77222.1"/>
    </source>
</evidence>
<evidence type="ECO:0000313" key="7">
    <source>
        <dbReference type="Proteomes" id="UP001319861"/>
    </source>
</evidence>
<feature type="transmembrane region" description="Helical" evidence="5">
    <location>
        <begin position="177"/>
        <end position="199"/>
    </location>
</feature>
<feature type="transmembrane region" description="Helical" evidence="5">
    <location>
        <begin position="21"/>
        <end position="39"/>
    </location>
</feature>
<dbReference type="InterPro" id="IPR051788">
    <property type="entry name" value="MFS_Transporter"/>
</dbReference>
<keyword evidence="2 5" id="KW-0812">Transmembrane</keyword>
<reference evidence="6 7" key="1">
    <citation type="journal article" date="2021" name="J. Biosci. Bioeng.">
        <title>Identification and characterization of a chc gene cluster responsible for the aromatization pathway of cyclohexanecarboxylate degradation in Sinomonas cyclohexanicum ATCC 51369.</title>
        <authorList>
            <person name="Yamamoto T."/>
            <person name="Hasegawa Y."/>
            <person name="Lau P.C.K."/>
            <person name="Iwaki H."/>
        </authorList>
    </citation>
    <scope>NUCLEOTIDE SEQUENCE [LARGE SCALE GENOMIC DNA]</scope>
    <source>
        <strain evidence="6 7">ATCC 51369</strain>
    </source>
</reference>
<feature type="transmembrane region" description="Helical" evidence="5">
    <location>
        <begin position="112"/>
        <end position="132"/>
    </location>
</feature>
<sequence>MTRAPAPAASAPAVPVDVRRWHLAVVAAYAASGLAFSSWVSRVPALRTDLDLTPAGVGLLLLCMTLASFASVSASGLIVIRLGSARTIQAGSVLVGAGLVLLGLGASVFQSTVAAAVGFAVIGLGTASWNTASNVEGAAVERALKRFIMPRLHGSFSLGTVAGAILGAWAAAVGVPLAWHLGIAGVVVAGAVVTAGTFLRADVARREREAGAAAGGARTHDGGPVAAGQRAPSSVLAAAEGESAAAEAAAPAAADSPGGRAQVAAAWRDRRTVLLGVMVLGLALAEGAAGDWVALALADGYGVSQAAGAAGYSVFVCAMAAGRFLGTPVLNRHGRVTALRVCGILALVGLALFVLAPALWLAFAGLVVWGLGASLGFPVGMSAAADDPVHAAARVSVVSTIGYGAFLCGPPLLGFVAEFTGVRYSLLTVLLFVVISVALAGQAARRTVAPVTA</sequence>
<proteinExistence type="predicted"/>
<dbReference type="Gene3D" id="1.20.1250.20">
    <property type="entry name" value="MFS general substrate transporter like domains"/>
    <property type="match status" value="1"/>
</dbReference>
<feature type="transmembrane region" description="Helical" evidence="5">
    <location>
        <begin position="338"/>
        <end position="360"/>
    </location>
</feature>
<gene>
    <name evidence="6" type="ORF">SCMU_30640</name>
</gene>
<name>A0ABN6FK17_SINCY</name>
<keyword evidence="4 5" id="KW-0472">Membrane</keyword>
<keyword evidence="3 5" id="KW-1133">Transmembrane helix</keyword>
<keyword evidence="7" id="KW-1185">Reference proteome</keyword>
<feature type="transmembrane region" description="Helical" evidence="5">
    <location>
        <begin position="87"/>
        <end position="106"/>
    </location>
</feature>
<protein>
    <submittedName>
        <fullName evidence="6">MFS transporter</fullName>
    </submittedName>
</protein>
<feature type="transmembrane region" description="Helical" evidence="5">
    <location>
        <begin position="59"/>
        <end position="80"/>
    </location>
</feature>
<evidence type="ECO:0000256" key="1">
    <source>
        <dbReference type="ARBA" id="ARBA00004141"/>
    </source>
</evidence>
<feature type="transmembrane region" description="Helical" evidence="5">
    <location>
        <begin position="397"/>
        <end position="416"/>
    </location>
</feature>
<accession>A0ABN6FK17</accession>
<dbReference type="Pfam" id="PF07690">
    <property type="entry name" value="MFS_1"/>
    <property type="match status" value="1"/>
</dbReference>
<dbReference type="PANTHER" id="PTHR23514">
    <property type="entry name" value="BYPASS OF STOP CODON PROTEIN 6"/>
    <property type="match status" value="1"/>
</dbReference>
<dbReference type="PANTHER" id="PTHR23514:SF13">
    <property type="entry name" value="INNER MEMBRANE PROTEIN YBJJ"/>
    <property type="match status" value="1"/>
</dbReference>
<dbReference type="InterPro" id="IPR011701">
    <property type="entry name" value="MFS"/>
</dbReference>
<dbReference type="InterPro" id="IPR036259">
    <property type="entry name" value="MFS_trans_sf"/>
</dbReference>
<evidence type="ECO:0000256" key="2">
    <source>
        <dbReference type="ARBA" id="ARBA00022692"/>
    </source>
</evidence>
<feature type="transmembrane region" description="Helical" evidence="5">
    <location>
        <begin position="273"/>
        <end position="294"/>
    </location>
</feature>
<feature type="transmembrane region" description="Helical" evidence="5">
    <location>
        <begin position="306"/>
        <end position="326"/>
    </location>
</feature>
<feature type="transmembrane region" description="Helical" evidence="5">
    <location>
        <begin position="152"/>
        <end position="171"/>
    </location>
</feature>
<dbReference type="RefSeq" id="WP_229229946.1">
    <property type="nucleotide sequence ID" value="NZ_AP024525.1"/>
</dbReference>
<dbReference type="EMBL" id="AP024525">
    <property type="protein sequence ID" value="BCT77222.1"/>
    <property type="molecule type" value="Genomic_DNA"/>
</dbReference>
<dbReference type="CDD" id="cd17393">
    <property type="entry name" value="MFS_MosC_like"/>
    <property type="match status" value="1"/>
</dbReference>
<evidence type="ECO:0000256" key="4">
    <source>
        <dbReference type="ARBA" id="ARBA00023136"/>
    </source>
</evidence>
<organism evidence="6 7">
    <name type="scientific">Sinomonas cyclohexanicum</name>
    <name type="common">Corynebacterium cyclohexanicum</name>
    <dbReference type="NCBI Taxonomy" id="322009"/>
    <lineage>
        <taxon>Bacteria</taxon>
        <taxon>Bacillati</taxon>
        <taxon>Actinomycetota</taxon>
        <taxon>Actinomycetes</taxon>
        <taxon>Micrococcales</taxon>
        <taxon>Micrococcaceae</taxon>
        <taxon>Sinomonas</taxon>
    </lineage>
</organism>
<feature type="transmembrane region" description="Helical" evidence="5">
    <location>
        <begin position="366"/>
        <end position="385"/>
    </location>
</feature>
<comment type="subcellular location">
    <subcellularLocation>
        <location evidence="1">Membrane</location>
        <topology evidence="1">Multi-pass membrane protein</topology>
    </subcellularLocation>
</comment>
<evidence type="ECO:0000256" key="3">
    <source>
        <dbReference type="ARBA" id="ARBA00022989"/>
    </source>
</evidence>
<dbReference type="Proteomes" id="UP001319861">
    <property type="component" value="Chromosome"/>
</dbReference>